<dbReference type="PROSITE" id="PS00127">
    <property type="entry name" value="RNASE_PANCREATIC"/>
    <property type="match status" value="1"/>
</dbReference>
<dbReference type="Ensembl" id="ENSEEET00000056892.1">
    <property type="protein sequence ID" value="ENSEEEP00000056722.1"/>
    <property type="gene ID" value="ENSEEEG00000027595.1"/>
</dbReference>
<dbReference type="InterPro" id="IPR036816">
    <property type="entry name" value="RNaseA-like_dom_sf"/>
</dbReference>
<keyword evidence="5" id="KW-0732">Signal</keyword>
<evidence type="ECO:0000256" key="3">
    <source>
        <dbReference type="ARBA" id="ARBA00022759"/>
    </source>
</evidence>
<evidence type="ECO:0000256" key="5">
    <source>
        <dbReference type="RuleBase" id="RU000651"/>
    </source>
</evidence>
<dbReference type="InterPro" id="IPR023412">
    <property type="entry name" value="RNaseA_domain"/>
</dbReference>
<accession>A0AAY5EK48</accession>
<keyword evidence="8" id="KW-1185">Reference proteome</keyword>
<dbReference type="InterPro" id="IPR001427">
    <property type="entry name" value="RNaseA"/>
</dbReference>
<evidence type="ECO:0000256" key="1">
    <source>
        <dbReference type="ARBA" id="ARBA00005600"/>
    </source>
</evidence>
<name>A0AAY5EK48_ELEEL</name>
<keyword evidence="2 5" id="KW-0540">Nuclease</keyword>
<sequence>SECRVFDCCPIALTLLLVLCVIPYTDAQTEKEFIKKHIRPLLNCNETMKEINGRGNCKYINTFILDEISNVRQVCMGDKFHHNNSQCYQSRKKFNIIECKVLNSSSPSCIYNRVNANKPIKITCDESNKPVHFGC</sequence>
<evidence type="ECO:0000313" key="7">
    <source>
        <dbReference type="Ensembl" id="ENSEEEP00000056722.1"/>
    </source>
</evidence>
<proteinExistence type="inferred from homology"/>
<feature type="signal peptide" evidence="5">
    <location>
        <begin position="1"/>
        <end position="27"/>
    </location>
</feature>
<keyword evidence="4 5" id="KW-0378">Hydrolase</keyword>
<dbReference type="SMART" id="SM00092">
    <property type="entry name" value="RNAse_Pc"/>
    <property type="match status" value="1"/>
</dbReference>
<dbReference type="AlphaFoldDB" id="A0AAY5EK48"/>
<keyword evidence="3 5" id="KW-0255">Endonuclease</keyword>
<organism evidence="7 8">
    <name type="scientific">Electrophorus electricus</name>
    <name type="common">Electric eel</name>
    <name type="synonym">Gymnotus electricus</name>
    <dbReference type="NCBI Taxonomy" id="8005"/>
    <lineage>
        <taxon>Eukaryota</taxon>
        <taxon>Metazoa</taxon>
        <taxon>Chordata</taxon>
        <taxon>Craniata</taxon>
        <taxon>Vertebrata</taxon>
        <taxon>Euteleostomi</taxon>
        <taxon>Actinopterygii</taxon>
        <taxon>Neopterygii</taxon>
        <taxon>Teleostei</taxon>
        <taxon>Ostariophysi</taxon>
        <taxon>Gymnotiformes</taxon>
        <taxon>Gymnotoidei</taxon>
        <taxon>Gymnotidae</taxon>
        <taxon>Electrophorus</taxon>
    </lineage>
</organism>
<dbReference type="GO" id="GO:0016787">
    <property type="term" value="F:hydrolase activity"/>
    <property type="evidence" value="ECO:0007669"/>
    <property type="project" value="UniProtKB-KW"/>
</dbReference>
<dbReference type="GeneTree" id="ENSGT00970000194089"/>
<comment type="similarity">
    <text evidence="1 5">Belongs to the pancreatic ribonuclease family.</text>
</comment>
<dbReference type="PRINTS" id="PR00794">
    <property type="entry name" value="RIBONUCLEASE"/>
</dbReference>
<dbReference type="PANTHER" id="PTHR11437">
    <property type="entry name" value="RIBONUCLEASE"/>
    <property type="match status" value="1"/>
</dbReference>
<dbReference type="GO" id="GO:0003676">
    <property type="term" value="F:nucleic acid binding"/>
    <property type="evidence" value="ECO:0007669"/>
    <property type="project" value="InterPro"/>
</dbReference>
<dbReference type="PANTHER" id="PTHR11437:SF66">
    <property type="entry name" value="RNASE 3"/>
    <property type="match status" value="1"/>
</dbReference>
<dbReference type="GO" id="GO:0004540">
    <property type="term" value="F:RNA nuclease activity"/>
    <property type="evidence" value="ECO:0007669"/>
    <property type="project" value="TreeGrafter"/>
</dbReference>
<dbReference type="SUPFAM" id="SSF54076">
    <property type="entry name" value="RNase A-like"/>
    <property type="match status" value="1"/>
</dbReference>
<dbReference type="Pfam" id="PF00074">
    <property type="entry name" value="RnaseA"/>
    <property type="match status" value="1"/>
</dbReference>
<dbReference type="Proteomes" id="UP000314983">
    <property type="component" value="Chromosome 6"/>
</dbReference>
<dbReference type="GO" id="GO:0004519">
    <property type="term" value="F:endonuclease activity"/>
    <property type="evidence" value="ECO:0007669"/>
    <property type="project" value="UniProtKB-KW"/>
</dbReference>
<reference evidence="7" key="2">
    <citation type="submission" date="2025-08" db="UniProtKB">
        <authorList>
            <consortium name="Ensembl"/>
        </authorList>
    </citation>
    <scope>IDENTIFICATION</scope>
</reference>
<dbReference type="GO" id="GO:0050830">
    <property type="term" value="P:defense response to Gram-positive bacterium"/>
    <property type="evidence" value="ECO:0007669"/>
    <property type="project" value="TreeGrafter"/>
</dbReference>
<feature type="domain" description="Ribonuclease A-domain" evidence="6">
    <location>
        <begin position="26"/>
        <end position="134"/>
    </location>
</feature>
<reference evidence="7" key="3">
    <citation type="submission" date="2025-09" db="UniProtKB">
        <authorList>
            <consortium name="Ensembl"/>
        </authorList>
    </citation>
    <scope>IDENTIFICATION</scope>
</reference>
<reference evidence="7 8" key="1">
    <citation type="submission" date="2020-05" db="EMBL/GenBank/DDBJ databases">
        <title>Electrophorus electricus (electric eel) genome, fEleEle1, primary haplotype.</title>
        <authorList>
            <person name="Myers G."/>
            <person name="Meyer A."/>
            <person name="Fedrigo O."/>
            <person name="Formenti G."/>
            <person name="Rhie A."/>
            <person name="Tracey A."/>
            <person name="Sims Y."/>
            <person name="Jarvis E.D."/>
        </authorList>
    </citation>
    <scope>NUCLEOTIDE SEQUENCE [LARGE SCALE GENOMIC DNA]</scope>
</reference>
<evidence type="ECO:0000256" key="2">
    <source>
        <dbReference type="ARBA" id="ARBA00022722"/>
    </source>
</evidence>
<evidence type="ECO:0000259" key="6">
    <source>
        <dbReference type="SMART" id="SM00092"/>
    </source>
</evidence>
<protein>
    <recommendedName>
        <fullName evidence="6">Ribonuclease A-domain domain-containing protein</fullName>
    </recommendedName>
</protein>
<dbReference type="Gene3D" id="3.10.130.10">
    <property type="entry name" value="Ribonuclease A-like domain"/>
    <property type="match status" value="1"/>
</dbReference>
<evidence type="ECO:0000256" key="4">
    <source>
        <dbReference type="ARBA" id="ARBA00022801"/>
    </source>
</evidence>
<evidence type="ECO:0000313" key="8">
    <source>
        <dbReference type="Proteomes" id="UP000314983"/>
    </source>
</evidence>
<dbReference type="InterPro" id="IPR023411">
    <property type="entry name" value="RNaseA_AS"/>
</dbReference>
<feature type="chain" id="PRO_5044047368" description="Ribonuclease A-domain domain-containing protein" evidence="5">
    <location>
        <begin position="28"/>
        <end position="135"/>
    </location>
</feature>